<name>A0ABT2EP47_9BACT</name>
<evidence type="ECO:0000313" key="2">
    <source>
        <dbReference type="Proteomes" id="UP001204798"/>
    </source>
</evidence>
<gene>
    <name evidence="1" type="ORF">M2350_001611</name>
</gene>
<proteinExistence type="predicted"/>
<protein>
    <recommendedName>
        <fullName evidence="3">BFN domain-containing protein</fullName>
    </recommendedName>
</protein>
<keyword evidence="2" id="KW-1185">Reference proteome</keyword>
<evidence type="ECO:0000313" key="1">
    <source>
        <dbReference type="EMBL" id="MCS3919211.1"/>
    </source>
</evidence>
<dbReference type="RefSeq" id="WP_259095418.1">
    <property type="nucleotide sequence ID" value="NZ_CP130454.1"/>
</dbReference>
<sequence>MGGIIRFPDGRSISLSPVTDPDWAEQWLRRSIQPLTLWTLTVPLLPVGENLPTPLGTVVPILGIDNSGRTIAVLFDLKAERPLTAIIGESVAALHWAESLDEKQLETFGRYFWHDPKASLAVVWAQVHGLKERTVSFGQQTQVHVLSWRPRPILWEVQNFLNRYGLSILFFGLHTLQGEQGETVAIAEPIVLPSAVSVTSREGVSAHRVGEVESLLRSLSEGTT</sequence>
<reference evidence="1 2" key="1">
    <citation type="submission" date="2022-08" db="EMBL/GenBank/DDBJ databases">
        <title>Bacterial and archaeal communities from various locations to study Microbial Dark Matter (Phase II).</title>
        <authorList>
            <person name="Stepanauskas R."/>
        </authorList>
    </citation>
    <scope>NUCLEOTIDE SEQUENCE [LARGE SCALE GENOMIC DNA]</scope>
    <source>
        <strain evidence="1 2">PD1</strain>
    </source>
</reference>
<dbReference type="EMBL" id="JANUCP010000002">
    <property type="protein sequence ID" value="MCS3919211.1"/>
    <property type="molecule type" value="Genomic_DNA"/>
</dbReference>
<evidence type="ECO:0008006" key="3">
    <source>
        <dbReference type="Google" id="ProtNLM"/>
    </source>
</evidence>
<comment type="caution">
    <text evidence="1">The sequence shown here is derived from an EMBL/GenBank/DDBJ whole genome shotgun (WGS) entry which is preliminary data.</text>
</comment>
<accession>A0ABT2EP47</accession>
<organism evidence="1 2">
    <name type="scientific">Candidatus Fervidibacter sacchari</name>
    <dbReference type="NCBI Taxonomy" id="1448929"/>
    <lineage>
        <taxon>Bacteria</taxon>
        <taxon>Candidatus Fervidibacterota</taxon>
        <taxon>Candidatus Fervidibacter</taxon>
    </lineage>
</organism>
<dbReference type="Proteomes" id="UP001204798">
    <property type="component" value="Unassembled WGS sequence"/>
</dbReference>